<evidence type="ECO:0000256" key="5">
    <source>
        <dbReference type="ARBA" id="ARBA00023004"/>
    </source>
</evidence>
<dbReference type="RefSeq" id="WP_346093427.1">
    <property type="nucleotide sequence ID" value="NZ_BAAABY010000009.1"/>
</dbReference>
<dbReference type="PANTHER" id="PTHR43756:SF5">
    <property type="entry name" value="CHOLINE MONOOXYGENASE, CHLOROPLASTIC"/>
    <property type="match status" value="1"/>
</dbReference>
<comment type="cofactor">
    <cofactor evidence="1">
        <name>Fe cation</name>
        <dbReference type="ChEBI" id="CHEBI:24875"/>
    </cofactor>
</comment>
<dbReference type="EMBL" id="BAAABY010000009">
    <property type="protein sequence ID" value="GAA0448737.1"/>
    <property type="molecule type" value="Genomic_DNA"/>
</dbReference>
<dbReference type="PROSITE" id="PS51296">
    <property type="entry name" value="RIESKE"/>
    <property type="match status" value="1"/>
</dbReference>
<dbReference type="Pfam" id="PF00355">
    <property type="entry name" value="Rieske"/>
    <property type="match status" value="1"/>
</dbReference>
<evidence type="ECO:0000256" key="7">
    <source>
        <dbReference type="ARBA" id="ARBA00023027"/>
    </source>
</evidence>
<keyword evidence="7" id="KW-0520">NAD</keyword>
<name>A0ABN0ZJ03_9ACTN</name>
<keyword evidence="10" id="KW-1185">Reference proteome</keyword>
<dbReference type="InterPro" id="IPR015881">
    <property type="entry name" value="ARHD_Rieske_2Fe_2S"/>
</dbReference>
<sequence length="432" mass="48694">MTIEFTTANIHQLEPSELVQEDRVAARVYTDPEIFEREMTQIFEKTWIWVAHESELPKPGSFKSTSVGRNPVIVTRDRKGALHTLVNRCRHRGASLCEKRRGEANGFTCPYHAWSYGLDGRLRGIPYPEGYEGVMSKDEMGLRTLRTESYRGLIFATFDHDAEPLEEFLGDVRVWADRFMKQGGGYPLKVIGTHRFRFRGNWKIQLENTTDGYHFPIVHRSWMSSVDEETAGMLSFMTDPASTCHDLGNGHSVMHMVPAHIDLDADDGSEPLQPRFNGLVAELKQGGADDAQIRKLVRAMHGTGSNLNLFPNVGLSSAFFRVLHPVSVDETIIEHVALGVDAPEGIAGPVRRERLRIHEHFQGPFGFGSPDDSEGWDRVQRGARACPEMPIMVNRGLKREVESPEGWATSHSTDETGMRAAYRMWKKMMSNG</sequence>
<dbReference type="Gene3D" id="3.90.380.10">
    <property type="entry name" value="Naphthalene 1,2-dioxygenase Alpha Subunit, Chain A, domain 1"/>
    <property type="match status" value="1"/>
</dbReference>
<evidence type="ECO:0000313" key="10">
    <source>
        <dbReference type="Proteomes" id="UP001500909"/>
    </source>
</evidence>
<evidence type="ECO:0000313" key="9">
    <source>
        <dbReference type="EMBL" id="GAA0448737.1"/>
    </source>
</evidence>
<keyword evidence="2" id="KW-0001">2Fe-2S</keyword>
<dbReference type="InterPro" id="IPR017941">
    <property type="entry name" value="Rieske_2Fe-2S"/>
</dbReference>
<keyword evidence="5" id="KW-0408">Iron</keyword>
<gene>
    <name evidence="9" type="ORF">GCM10010361_10930</name>
</gene>
<evidence type="ECO:0000256" key="1">
    <source>
        <dbReference type="ARBA" id="ARBA00001962"/>
    </source>
</evidence>
<evidence type="ECO:0000256" key="6">
    <source>
        <dbReference type="ARBA" id="ARBA00023014"/>
    </source>
</evidence>
<reference evidence="9 10" key="1">
    <citation type="journal article" date="2019" name="Int. J. Syst. Evol. Microbiol.">
        <title>The Global Catalogue of Microorganisms (GCM) 10K type strain sequencing project: providing services to taxonomists for standard genome sequencing and annotation.</title>
        <authorList>
            <consortium name="The Broad Institute Genomics Platform"/>
            <consortium name="The Broad Institute Genome Sequencing Center for Infectious Disease"/>
            <person name="Wu L."/>
            <person name="Ma J."/>
        </authorList>
    </citation>
    <scope>NUCLEOTIDE SEQUENCE [LARGE SCALE GENOMIC DNA]</scope>
    <source>
        <strain evidence="9 10">JCM 4805</strain>
    </source>
</reference>
<dbReference type="CDD" id="cd08879">
    <property type="entry name" value="RHO_alpha_C_AntDO-like"/>
    <property type="match status" value="1"/>
</dbReference>
<dbReference type="GO" id="GO:0051213">
    <property type="term" value="F:dioxygenase activity"/>
    <property type="evidence" value="ECO:0007669"/>
    <property type="project" value="UniProtKB-KW"/>
</dbReference>
<dbReference type="InterPro" id="IPR015879">
    <property type="entry name" value="Ring_hydroxy_dOase_asu_C_dom"/>
</dbReference>
<dbReference type="Gene3D" id="2.102.10.10">
    <property type="entry name" value="Rieske [2Fe-2S] iron-sulphur domain"/>
    <property type="match status" value="1"/>
</dbReference>
<dbReference type="Pfam" id="PF00848">
    <property type="entry name" value="Ring_hydroxyl_A"/>
    <property type="match status" value="1"/>
</dbReference>
<comment type="caution">
    <text evidence="9">The sequence shown here is derived from an EMBL/GenBank/DDBJ whole genome shotgun (WGS) entry which is preliminary data.</text>
</comment>
<dbReference type="InterPro" id="IPR036922">
    <property type="entry name" value="Rieske_2Fe-2S_sf"/>
</dbReference>
<dbReference type="PANTHER" id="PTHR43756">
    <property type="entry name" value="CHOLINE MONOOXYGENASE, CHLOROPLASTIC"/>
    <property type="match status" value="1"/>
</dbReference>
<keyword evidence="9" id="KW-0223">Dioxygenase</keyword>
<dbReference type="PROSITE" id="PS00570">
    <property type="entry name" value="RING_HYDROXYL_ALPHA"/>
    <property type="match status" value="1"/>
</dbReference>
<organism evidence="9 10">
    <name type="scientific">Streptomyces olivaceiscleroticus</name>
    <dbReference type="NCBI Taxonomy" id="68245"/>
    <lineage>
        <taxon>Bacteria</taxon>
        <taxon>Bacillati</taxon>
        <taxon>Actinomycetota</taxon>
        <taxon>Actinomycetes</taxon>
        <taxon>Kitasatosporales</taxon>
        <taxon>Streptomycetaceae</taxon>
        <taxon>Streptomyces</taxon>
    </lineage>
</organism>
<feature type="domain" description="Rieske" evidence="8">
    <location>
        <begin position="47"/>
        <end position="156"/>
    </location>
</feature>
<evidence type="ECO:0000259" key="8">
    <source>
        <dbReference type="PROSITE" id="PS51296"/>
    </source>
</evidence>
<keyword evidence="6" id="KW-0411">Iron-sulfur</keyword>
<accession>A0ABN0ZJ03</accession>
<dbReference type="SUPFAM" id="SSF55961">
    <property type="entry name" value="Bet v1-like"/>
    <property type="match status" value="1"/>
</dbReference>
<protein>
    <submittedName>
        <fullName evidence="9">Aromatic ring-hydroxylating dioxygenase subunit alpha</fullName>
    </submittedName>
</protein>
<dbReference type="PRINTS" id="PR00090">
    <property type="entry name" value="RNGDIOXGNASE"/>
</dbReference>
<dbReference type="SUPFAM" id="SSF50022">
    <property type="entry name" value="ISP domain"/>
    <property type="match status" value="1"/>
</dbReference>
<dbReference type="Proteomes" id="UP001500909">
    <property type="component" value="Unassembled WGS sequence"/>
</dbReference>
<proteinExistence type="predicted"/>
<evidence type="ECO:0000256" key="3">
    <source>
        <dbReference type="ARBA" id="ARBA00022723"/>
    </source>
</evidence>
<keyword evidence="3" id="KW-0479">Metal-binding</keyword>
<evidence type="ECO:0000256" key="2">
    <source>
        <dbReference type="ARBA" id="ARBA00022714"/>
    </source>
</evidence>
<dbReference type="InterPro" id="IPR001663">
    <property type="entry name" value="Rng_hydr_dOase-A"/>
</dbReference>
<keyword evidence="4" id="KW-0560">Oxidoreductase</keyword>
<evidence type="ECO:0000256" key="4">
    <source>
        <dbReference type="ARBA" id="ARBA00023002"/>
    </source>
</evidence>